<keyword evidence="3" id="KW-0805">Transcription regulation</keyword>
<keyword evidence="2" id="KW-0418">Kinase</keyword>
<dbReference type="Gene3D" id="1.10.10.10">
    <property type="entry name" value="Winged helix-like DNA-binding domain superfamily/Winged helix DNA-binding domain"/>
    <property type="match status" value="1"/>
</dbReference>
<dbReference type="SUPFAM" id="SSF52172">
    <property type="entry name" value="CheY-like"/>
    <property type="match status" value="1"/>
</dbReference>
<gene>
    <name evidence="7" type="ORF">AVDCRST_MAG75-2810</name>
</gene>
<keyword evidence="4" id="KW-0804">Transcription</keyword>
<dbReference type="InterPro" id="IPR003018">
    <property type="entry name" value="GAF"/>
</dbReference>
<evidence type="ECO:0000256" key="2">
    <source>
        <dbReference type="ARBA" id="ARBA00022777"/>
    </source>
</evidence>
<dbReference type="InterPro" id="IPR005561">
    <property type="entry name" value="ANTAR"/>
</dbReference>
<sequence length="254" mass="27549">MSDNQHRWPVAETMAKVARTLHSSAPLDDALTSIAVAARDNIPGVDFAGISIVHRRGRIETVAASDPIVYVVDELQYELDEGPCVDAVKGMGFAAVNDLTTDARWPAYAPRAADLGVKSQLGIMLYQEERTLGGLNLYAECVDVLDEDTVQMAQLFAVHAATALGRALAHEQLNQSVATRQVIGQAIGIVMERYKLNDSGAFAFLVRVSQDGNIKLRDLAADLVGETARRHSASNQRDSAEPDLHISREAREVS</sequence>
<organism evidence="7">
    <name type="scientific">uncultured Propionibacteriaceae bacterium</name>
    <dbReference type="NCBI Taxonomy" id="257457"/>
    <lineage>
        <taxon>Bacteria</taxon>
        <taxon>Bacillati</taxon>
        <taxon>Actinomycetota</taxon>
        <taxon>Actinomycetes</taxon>
        <taxon>Propionibacteriales</taxon>
        <taxon>Propionibacteriaceae</taxon>
        <taxon>environmental samples</taxon>
    </lineage>
</organism>
<dbReference type="GO" id="GO:0003723">
    <property type="term" value="F:RNA binding"/>
    <property type="evidence" value="ECO:0007669"/>
    <property type="project" value="InterPro"/>
</dbReference>
<dbReference type="PROSITE" id="PS50921">
    <property type="entry name" value="ANTAR"/>
    <property type="match status" value="1"/>
</dbReference>
<dbReference type="Gene3D" id="3.30.450.40">
    <property type="match status" value="1"/>
</dbReference>
<dbReference type="InterPro" id="IPR036388">
    <property type="entry name" value="WH-like_DNA-bd_sf"/>
</dbReference>
<dbReference type="SMART" id="SM00065">
    <property type="entry name" value="GAF"/>
    <property type="match status" value="1"/>
</dbReference>
<keyword evidence="1" id="KW-0808">Transferase</keyword>
<dbReference type="InterPro" id="IPR011006">
    <property type="entry name" value="CheY-like_superfamily"/>
</dbReference>
<dbReference type="EMBL" id="CADCUO010000197">
    <property type="protein sequence ID" value="CAA9411952.1"/>
    <property type="molecule type" value="Genomic_DNA"/>
</dbReference>
<dbReference type="GO" id="GO:0016301">
    <property type="term" value="F:kinase activity"/>
    <property type="evidence" value="ECO:0007669"/>
    <property type="project" value="UniProtKB-KW"/>
</dbReference>
<dbReference type="SUPFAM" id="SSF55781">
    <property type="entry name" value="GAF domain-like"/>
    <property type="match status" value="1"/>
</dbReference>
<dbReference type="InterPro" id="IPR012074">
    <property type="entry name" value="GAF_ANTAR"/>
</dbReference>
<dbReference type="SMART" id="SM01012">
    <property type="entry name" value="ANTAR"/>
    <property type="match status" value="1"/>
</dbReference>
<evidence type="ECO:0000256" key="1">
    <source>
        <dbReference type="ARBA" id="ARBA00022679"/>
    </source>
</evidence>
<evidence type="ECO:0000256" key="4">
    <source>
        <dbReference type="ARBA" id="ARBA00023163"/>
    </source>
</evidence>
<feature type="region of interest" description="Disordered" evidence="5">
    <location>
        <begin position="228"/>
        <end position="254"/>
    </location>
</feature>
<reference evidence="7" key="1">
    <citation type="submission" date="2020-02" db="EMBL/GenBank/DDBJ databases">
        <authorList>
            <person name="Meier V. D."/>
        </authorList>
    </citation>
    <scope>NUCLEOTIDE SEQUENCE</scope>
    <source>
        <strain evidence="7">AVDCRST_MAG75</strain>
    </source>
</reference>
<feature type="compositionally biased region" description="Basic and acidic residues" evidence="5">
    <location>
        <begin position="238"/>
        <end position="254"/>
    </location>
</feature>
<feature type="domain" description="ANTAR" evidence="6">
    <location>
        <begin position="163"/>
        <end position="224"/>
    </location>
</feature>
<dbReference type="PIRSF" id="PIRSF036625">
    <property type="entry name" value="GAF_ANTAR"/>
    <property type="match status" value="1"/>
</dbReference>
<dbReference type="AlphaFoldDB" id="A0A6J4PG67"/>
<evidence type="ECO:0000313" key="7">
    <source>
        <dbReference type="EMBL" id="CAA9411952.1"/>
    </source>
</evidence>
<accession>A0A6J4PG67</accession>
<name>A0A6J4PG67_9ACTN</name>
<evidence type="ECO:0000259" key="6">
    <source>
        <dbReference type="PROSITE" id="PS50921"/>
    </source>
</evidence>
<dbReference type="Pfam" id="PF03861">
    <property type="entry name" value="ANTAR"/>
    <property type="match status" value="1"/>
</dbReference>
<dbReference type="InterPro" id="IPR029016">
    <property type="entry name" value="GAF-like_dom_sf"/>
</dbReference>
<protein>
    <recommendedName>
        <fullName evidence="6">ANTAR domain-containing protein</fullName>
    </recommendedName>
</protein>
<evidence type="ECO:0000256" key="5">
    <source>
        <dbReference type="SAM" id="MobiDB-lite"/>
    </source>
</evidence>
<dbReference type="Pfam" id="PF13185">
    <property type="entry name" value="GAF_2"/>
    <property type="match status" value="1"/>
</dbReference>
<proteinExistence type="predicted"/>
<evidence type="ECO:0000256" key="3">
    <source>
        <dbReference type="ARBA" id="ARBA00023015"/>
    </source>
</evidence>